<name>A0AB39L974_9MICC</name>
<dbReference type="AlphaFoldDB" id="A0AB39L974"/>
<dbReference type="KEGG" id="spue:AB5L97_07650"/>
<sequence>MPGDLVLRAVPLGAPGSPLPDGAPTPGELERAAALVDAVQRHRFLAGRLALRAFVAGLLGVDPYEVRPAYTCLECGVGEHGRPGFVLAHDGAPLGALGRSRRLPIAASMSRAGEWALVAADTSRSERTLVPLDLEVRPGDAEVGRGMGIGVDLVRVADVRGAIPDAALTPAERRRVSAAADPAAEAARLWARKEALLKALSTGLRTDPASVEALGDRRVSDLDARSLGLPEGFVAALARPTL</sequence>
<dbReference type="SUPFAM" id="SSF56214">
    <property type="entry name" value="4'-phosphopantetheinyl transferase"/>
    <property type="match status" value="2"/>
</dbReference>
<dbReference type="InterPro" id="IPR008278">
    <property type="entry name" value="4-PPantetheinyl_Trfase_dom"/>
</dbReference>
<keyword evidence="1 3" id="KW-0808">Transferase</keyword>
<dbReference type="Gene3D" id="3.90.470.20">
    <property type="entry name" value="4'-phosphopantetheinyl transferase domain"/>
    <property type="match status" value="2"/>
</dbReference>
<accession>A0AB39L974</accession>
<dbReference type="InterPro" id="IPR037143">
    <property type="entry name" value="4-PPantetheinyl_Trfase_dom_sf"/>
</dbReference>
<reference evidence="3" key="1">
    <citation type="submission" date="2024-07" db="EMBL/GenBank/DDBJ databases">
        <authorList>
            <person name="fu j."/>
        </authorList>
    </citation>
    <scope>NUCLEOTIDE SEQUENCE</scope>
    <source>
        <strain evidence="3">P10A9</strain>
    </source>
</reference>
<organism evidence="3">
    <name type="scientific">Sinomonas puerhi</name>
    <dbReference type="NCBI Taxonomy" id="3238584"/>
    <lineage>
        <taxon>Bacteria</taxon>
        <taxon>Bacillati</taxon>
        <taxon>Actinomycetota</taxon>
        <taxon>Actinomycetes</taxon>
        <taxon>Micrococcales</taxon>
        <taxon>Micrococcaceae</taxon>
        <taxon>Sinomonas</taxon>
    </lineage>
</organism>
<feature type="domain" description="4'-phosphopantetheinyl transferase" evidence="2">
    <location>
        <begin position="148"/>
        <end position="214"/>
    </location>
</feature>
<dbReference type="Pfam" id="PF01648">
    <property type="entry name" value="ACPS"/>
    <property type="match status" value="1"/>
</dbReference>
<dbReference type="RefSeq" id="WP_369047074.1">
    <property type="nucleotide sequence ID" value="NZ_CP163302.1"/>
</dbReference>
<evidence type="ECO:0000259" key="2">
    <source>
        <dbReference type="Pfam" id="PF01648"/>
    </source>
</evidence>
<proteinExistence type="predicted"/>
<dbReference type="EMBL" id="CP163302">
    <property type="protein sequence ID" value="XDP46859.1"/>
    <property type="molecule type" value="Genomic_DNA"/>
</dbReference>
<dbReference type="GO" id="GO:0000287">
    <property type="term" value="F:magnesium ion binding"/>
    <property type="evidence" value="ECO:0007669"/>
    <property type="project" value="InterPro"/>
</dbReference>
<gene>
    <name evidence="3" type="ORF">AB5L97_07650</name>
</gene>
<protein>
    <submittedName>
        <fullName evidence="3">4'-phosphopantetheinyl transferase superfamily protein</fullName>
    </submittedName>
</protein>
<dbReference type="GO" id="GO:0008897">
    <property type="term" value="F:holo-[acyl-carrier-protein] synthase activity"/>
    <property type="evidence" value="ECO:0007669"/>
    <property type="project" value="InterPro"/>
</dbReference>
<evidence type="ECO:0000256" key="1">
    <source>
        <dbReference type="ARBA" id="ARBA00022679"/>
    </source>
</evidence>
<evidence type="ECO:0000313" key="3">
    <source>
        <dbReference type="EMBL" id="XDP46859.1"/>
    </source>
</evidence>